<reference evidence="4 5" key="1">
    <citation type="submission" date="2019-02" db="EMBL/GenBank/DDBJ databases">
        <title>Draft Genome Sequences of Six Type Strains of the Genus Massilia.</title>
        <authorList>
            <person name="Miess H."/>
            <person name="Frediansyhah A."/>
            <person name="Gross H."/>
        </authorList>
    </citation>
    <scope>NUCLEOTIDE SEQUENCE [LARGE SCALE GENOMIC DNA]</scope>
    <source>
        <strain evidence="4 5">DSM 17472</strain>
    </source>
</reference>
<evidence type="ECO:0000259" key="2">
    <source>
        <dbReference type="PROSITE" id="PS50110"/>
    </source>
</evidence>
<dbReference type="Proteomes" id="UP000292307">
    <property type="component" value="Chromosome"/>
</dbReference>
<dbReference type="EMBL" id="CP036401">
    <property type="protein sequence ID" value="QBH99747.1"/>
    <property type="molecule type" value="Genomic_DNA"/>
</dbReference>
<dbReference type="InterPro" id="IPR001789">
    <property type="entry name" value="Sig_transdc_resp-reg_receiver"/>
</dbReference>
<dbReference type="InterPro" id="IPR046947">
    <property type="entry name" value="LytR-like"/>
</dbReference>
<protein>
    <submittedName>
        <fullName evidence="4">Response regulator transcription factor</fullName>
    </submittedName>
</protein>
<dbReference type="InterPro" id="IPR007492">
    <property type="entry name" value="LytTR_DNA-bd_dom"/>
</dbReference>
<dbReference type="Pfam" id="PF04397">
    <property type="entry name" value="LytTR"/>
    <property type="match status" value="1"/>
</dbReference>
<dbReference type="InterPro" id="IPR011006">
    <property type="entry name" value="CheY-like_superfamily"/>
</dbReference>
<dbReference type="PROSITE" id="PS50110">
    <property type="entry name" value="RESPONSE_REGULATORY"/>
    <property type="match status" value="1"/>
</dbReference>
<dbReference type="Gene3D" id="3.40.50.2300">
    <property type="match status" value="1"/>
</dbReference>
<dbReference type="Gene3D" id="2.40.50.1020">
    <property type="entry name" value="LytTr DNA-binding domain"/>
    <property type="match status" value="1"/>
</dbReference>
<keyword evidence="5" id="KW-1185">Reference proteome</keyword>
<feature type="modified residue" description="4-aspartylphosphate" evidence="1">
    <location>
        <position position="56"/>
    </location>
</feature>
<organism evidence="4 5">
    <name type="scientific">Pseudoduganella albidiflava</name>
    <dbReference type="NCBI Taxonomy" id="321983"/>
    <lineage>
        <taxon>Bacteria</taxon>
        <taxon>Pseudomonadati</taxon>
        <taxon>Pseudomonadota</taxon>
        <taxon>Betaproteobacteria</taxon>
        <taxon>Burkholderiales</taxon>
        <taxon>Oxalobacteraceae</taxon>
        <taxon>Telluria group</taxon>
        <taxon>Pseudoduganella</taxon>
    </lineage>
</organism>
<dbReference type="SMART" id="SM00448">
    <property type="entry name" value="REC"/>
    <property type="match status" value="1"/>
</dbReference>
<feature type="domain" description="Response regulatory" evidence="2">
    <location>
        <begin position="4"/>
        <end position="116"/>
    </location>
</feature>
<proteinExistence type="predicted"/>
<evidence type="ECO:0000313" key="4">
    <source>
        <dbReference type="EMBL" id="QBH99747.1"/>
    </source>
</evidence>
<dbReference type="PANTHER" id="PTHR37299:SF1">
    <property type="entry name" value="STAGE 0 SPORULATION PROTEIN A HOMOLOG"/>
    <property type="match status" value="1"/>
</dbReference>
<sequence length="251" mass="28063">MMPTALLVEDEPLLRAELADQLRGLWPELQIAGHAENGIDAVARIDALKPDIVFLDIQMPGLNGLEVARHIPESCQVVFVTAYAEHALAAFDAGASDYLVKPLTTTRLLRTIRRLKSRAVANPPPAVWEKLFERDTAPVYLKWIKASSGNTVRLVMVSEVLYFQSDEKYTRVVTEKGDALIRLPLKTLLEQLDPQQFAQIHRSAIVNLQAVDRIERNESEGRGGAGLEVILKGRAERLAVSEAFTRQFRQM</sequence>
<dbReference type="SMART" id="SM00850">
    <property type="entry name" value="LytTR"/>
    <property type="match status" value="1"/>
</dbReference>
<dbReference type="PANTHER" id="PTHR37299">
    <property type="entry name" value="TRANSCRIPTIONAL REGULATOR-RELATED"/>
    <property type="match status" value="1"/>
</dbReference>
<dbReference type="PROSITE" id="PS50930">
    <property type="entry name" value="HTH_LYTTR"/>
    <property type="match status" value="1"/>
</dbReference>
<dbReference type="Pfam" id="PF00072">
    <property type="entry name" value="Response_reg"/>
    <property type="match status" value="1"/>
</dbReference>
<gene>
    <name evidence="4" type="ORF">EYF70_02010</name>
</gene>
<dbReference type="SUPFAM" id="SSF52172">
    <property type="entry name" value="CheY-like"/>
    <property type="match status" value="1"/>
</dbReference>
<feature type="domain" description="HTH LytTR-type" evidence="3">
    <location>
        <begin position="144"/>
        <end position="251"/>
    </location>
</feature>
<keyword evidence="1" id="KW-0597">Phosphoprotein</keyword>
<evidence type="ECO:0000256" key="1">
    <source>
        <dbReference type="PROSITE-ProRule" id="PRU00169"/>
    </source>
</evidence>
<evidence type="ECO:0000313" key="5">
    <source>
        <dbReference type="Proteomes" id="UP000292307"/>
    </source>
</evidence>
<name>A0ABX5RPG6_9BURK</name>
<accession>A0ABX5RPG6</accession>
<evidence type="ECO:0000259" key="3">
    <source>
        <dbReference type="PROSITE" id="PS50930"/>
    </source>
</evidence>